<feature type="domain" description="Cytochrome b561 bacterial/Ni-hydrogenase" evidence="14">
    <location>
        <begin position="9"/>
        <end position="174"/>
    </location>
</feature>
<dbReference type="OrthoDB" id="8589936at2"/>
<protein>
    <submittedName>
        <fullName evidence="15">Cytochrome b</fullName>
    </submittedName>
</protein>
<evidence type="ECO:0000256" key="4">
    <source>
        <dbReference type="ARBA" id="ARBA00022475"/>
    </source>
</evidence>
<dbReference type="GO" id="GO:0022904">
    <property type="term" value="P:respiratory electron transport chain"/>
    <property type="evidence" value="ECO:0007669"/>
    <property type="project" value="InterPro"/>
</dbReference>
<name>A0A3E1KC60_9GAMM</name>
<gene>
    <name evidence="15" type="ORF">DZC52_03765</name>
</gene>
<dbReference type="Pfam" id="PF01292">
    <property type="entry name" value="Ni_hydr_CYTB"/>
    <property type="match status" value="1"/>
</dbReference>
<organism evidence="15 16">
    <name type="scientific">Wenzhouxiangella sediminis</name>
    <dbReference type="NCBI Taxonomy" id="1792836"/>
    <lineage>
        <taxon>Bacteria</taxon>
        <taxon>Pseudomonadati</taxon>
        <taxon>Pseudomonadota</taxon>
        <taxon>Gammaproteobacteria</taxon>
        <taxon>Chromatiales</taxon>
        <taxon>Wenzhouxiangellaceae</taxon>
        <taxon>Wenzhouxiangella</taxon>
    </lineage>
</organism>
<evidence type="ECO:0000313" key="15">
    <source>
        <dbReference type="EMBL" id="RFF31665.1"/>
    </source>
</evidence>
<dbReference type="InterPro" id="IPR052168">
    <property type="entry name" value="Cytochrome_b561_oxidase"/>
</dbReference>
<feature type="transmembrane region" description="Helical" evidence="13">
    <location>
        <begin position="52"/>
        <end position="70"/>
    </location>
</feature>
<comment type="similarity">
    <text evidence="12">Belongs to the cytochrome b561 family.</text>
</comment>
<keyword evidence="8" id="KW-0249">Electron transport</keyword>
<dbReference type="Gene3D" id="1.20.950.20">
    <property type="entry name" value="Transmembrane di-heme cytochromes, Chain C"/>
    <property type="match status" value="1"/>
</dbReference>
<feature type="transmembrane region" description="Helical" evidence="13">
    <location>
        <begin position="15"/>
        <end position="37"/>
    </location>
</feature>
<keyword evidence="3" id="KW-0813">Transport</keyword>
<evidence type="ECO:0000256" key="5">
    <source>
        <dbReference type="ARBA" id="ARBA00022617"/>
    </source>
</evidence>
<evidence type="ECO:0000313" key="16">
    <source>
        <dbReference type="Proteomes" id="UP000260351"/>
    </source>
</evidence>
<evidence type="ECO:0000256" key="6">
    <source>
        <dbReference type="ARBA" id="ARBA00022692"/>
    </source>
</evidence>
<feature type="transmembrane region" description="Helical" evidence="13">
    <location>
        <begin position="141"/>
        <end position="159"/>
    </location>
</feature>
<dbReference type="GO" id="GO:0020037">
    <property type="term" value="F:heme binding"/>
    <property type="evidence" value="ECO:0007669"/>
    <property type="project" value="TreeGrafter"/>
</dbReference>
<comment type="subcellular location">
    <subcellularLocation>
        <location evidence="2">Cell membrane</location>
        <topology evidence="2">Multi-pass membrane protein</topology>
    </subcellularLocation>
</comment>
<dbReference type="InterPro" id="IPR011577">
    <property type="entry name" value="Cyt_b561_bac/Ni-Hgenase"/>
</dbReference>
<evidence type="ECO:0000256" key="10">
    <source>
        <dbReference type="ARBA" id="ARBA00023004"/>
    </source>
</evidence>
<keyword evidence="7" id="KW-0479">Metal-binding</keyword>
<feature type="transmembrane region" description="Helical" evidence="13">
    <location>
        <begin position="82"/>
        <end position="103"/>
    </location>
</feature>
<dbReference type="GO" id="GO:0005886">
    <property type="term" value="C:plasma membrane"/>
    <property type="evidence" value="ECO:0007669"/>
    <property type="project" value="UniProtKB-SubCell"/>
</dbReference>
<keyword evidence="4" id="KW-1003">Cell membrane</keyword>
<evidence type="ECO:0000256" key="2">
    <source>
        <dbReference type="ARBA" id="ARBA00004651"/>
    </source>
</evidence>
<evidence type="ECO:0000259" key="14">
    <source>
        <dbReference type="Pfam" id="PF01292"/>
    </source>
</evidence>
<dbReference type="Proteomes" id="UP000260351">
    <property type="component" value="Unassembled WGS sequence"/>
</dbReference>
<keyword evidence="10" id="KW-0408">Iron</keyword>
<dbReference type="InterPro" id="IPR016174">
    <property type="entry name" value="Di-haem_cyt_TM"/>
</dbReference>
<keyword evidence="6 13" id="KW-0812">Transmembrane</keyword>
<proteinExistence type="inferred from homology"/>
<dbReference type="AlphaFoldDB" id="A0A3E1KC60"/>
<reference evidence="15 16" key="1">
    <citation type="submission" date="2018-08" db="EMBL/GenBank/DDBJ databases">
        <title>Wenzhouxiangella salilacus sp. nov., a novel bacterium isolated from a saline lake in Xinjiang Province, China.</title>
        <authorList>
            <person name="Han S."/>
        </authorList>
    </citation>
    <scope>NUCLEOTIDE SEQUENCE [LARGE SCALE GENOMIC DNA]</scope>
    <source>
        <strain evidence="15 16">XDB06</strain>
    </source>
</reference>
<keyword evidence="11 13" id="KW-0472">Membrane</keyword>
<evidence type="ECO:0000256" key="1">
    <source>
        <dbReference type="ARBA" id="ARBA00001970"/>
    </source>
</evidence>
<keyword evidence="9 13" id="KW-1133">Transmembrane helix</keyword>
<comment type="cofactor">
    <cofactor evidence="1">
        <name>heme b</name>
        <dbReference type="ChEBI" id="CHEBI:60344"/>
    </cofactor>
</comment>
<evidence type="ECO:0000256" key="11">
    <source>
        <dbReference type="ARBA" id="ARBA00023136"/>
    </source>
</evidence>
<keyword evidence="16" id="KW-1185">Reference proteome</keyword>
<keyword evidence="5" id="KW-0349">Heme</keyword>
<accession>A0A3E1KC60</accession>
<comment type="caution">
    <text evidence="15">The sequence shown here is derived from an EMBL/GenBank/DDBJ whole genome shotgun (WGS) entry which is preliminary data.</text>
</comment>
<dbReference type="GO" id="GO:0009055">
    <property type="term" value="F:electron transfer activity"/>
    <property type="evidence" value="ECO:0007669"/>
    <property type="project" value="InterPro"/>
</dbReference>
<evidence type="ECO:0000256" key="12">
    <source>
        <dbReference type="ARBA" id="ARBA00037975"/>
    </source>
</evidence>
<evidence type="ECO:0000256" key="8">
    <source>
        <dbReference type="ARBA" id="ARBA00022982"/>
    </source>
</evidence>
<evidence type="ECO:0000256" key="3">
    <source>
        <dbReference type="ARBA" id="ARBA00022448"/>
    </source>
</evidence>
<evidence type="ECO:0000256" key="13">
    <source>
        <dbReference type="SAM" id="Phobius"/>
    </source>
</evidence>
<dbReference type="PANTHER" id="PTHR30529">
    <property type="entry name" value="CYTOCHROME B561"/>
    <property type="match status" value="1"/>
</dbReference>
<dbReference type="SUPFAM" id="SSF81342">
    <property type="entry name" value="Transmembrane di-heme cytochromes"/>
    <property type="match status" value="1"/>
</dbReference>
<sequence>MIGDNRETYGTISRLLHWGMALLLGWQFLSAGSHLLFDDTAIEAFFWPTHKPVGLLLFVLIILRAIWALAHLRARPPSVNRLATAGHVVLYALVTVIPALALLRQYGSGRSWEPLGLPLFPGFEGEKIEWMMAPANLLHSWLGWTLLVLIIGHVFMAAWHRRRPDQPDVLKRMW</sequence>
<dbReference type="RefSeq" id="WP_116649791.1">
    <property type="nucleotide sequence ID" value="NZ_QUZK01000017.1"/>
</dbReference>
<evidence type="ECO:0000256" key="7">
    <source>
        <dbReference type="ARBA" id="ARBA00022723"/>
    </source>
</evidence>
<dbReference type="EMBL" id="QUZK01000017">
    <property type="protein sequence ID" value="RFF31665.1"/>
    <property type="molecule type" value="Genomic_DNA"/>
</dbReference>
<dbReference type="GO" id="GO:0046872">
    <property type="term" value="F:metal ion binding"/>
    <property type="evidence" value="ECO:0007669"/>
    <property type="project" value="UniProtKB-KW"/>
</dbReference>
<evidence type="ECO:0000256" key="9">
    <source>
        <dbReference type="ARBA" id="ARBA00022989"/>
    </source>
</evidence>
<dbReference type="PANTHER" id="PTHR30529:SF1">
    <property type="entry name" value="CYTOCHROME B561 HOMOLOG 2"/>
    <property type="match status" value="1"/>
</dbReference>